<protein>
    <submittedName>
        <fullName evidence="1">Uncharacterized protein</fullName>
    </submittedName>
</protein>
<dbReference type="RefSeq" id="WP_016420977.1">
    <property type="nucleotide sequence ID" value="NZ_FNND01000005.1"/>
</dbReference>
<evidence type="ECO:0000313" key="2">
    <source>
        <dbReference type="Proteomes" id="UP000182771"/>
    </source>
</evidence>
<organism evidence="1 2">
    <name type="scientific">Capnocytophaga granulosa</name>
    <dbReference type="NCBI Taxonomy" id="45242"/>
    <lineage>
        <taxon>Bacteria</taxon>
        <taxon>Pseudomonadati</taxon>
        <taxon>Bacteroidota</taxon>
        <taxon>Flavobacteriia</taxon>
        <taxon>Flavobacteriales</taxon>
        <taxon>Flavobacteriaceae</taxon>
        <taxon>Capnocytophaga</taxon>
    </lineage>
</organism>
<dbReference type="AlphaFoldDB" id="A0A1H2XLQ9"/>
<dbReference type="OrthoDB" id="1495049at2"/>
<comment type="caution">
    <text evidence="1">The sequence shown here is derived from an EMBL/GenBank/DDBJ whole genome shotgun (WGS) entry which is preliminary data.</text>
</comment>
<dbReference type="EMBL" id="FNND01000005">
    <property type="protein sequence ID" value="SDW93740.1"/>
    <property type="molecule type" value="Genomic_DNA"/>
</dbReference>
<accession>A0A1H2XLQ9</accession>
<dbReference type="GeneID" id="85016613"/>
<reference evidence="1 2" key="1">
    <citation type="submission" date="2016-10" db="EMBL/GenBank/DDBJ databases">
        <authorList>
            <person name="Varghese N."/>
            <person name="Submissions S."/>
        </authorList>
    </citation>
    <scope>NUCLEOTIDE SEQUENCE [LARGE SCALE GENOMIC DNA]</scope>
    <source>
        <strain evidence="1 2">DSM 11449</strain>
    </source>
</reference>
<sequence>MSRQLNFYATDADRKIIVDILREHFGEMIEVSCPKNSLQLFEDTIDKKLYRLTDADGKEHIAYKKLTYHDLRKVLVVDEYNSSILEYSTAFKNPSGAYVSGRFYTCTNHKDFSAKVAKFFTKLKKVFIYLKPQKLYISKNIDLDSALFLLSNRVVKLSIDGTEEIIQDVKKTSKKAPSVKVIPDKMNIFNKR</sequence>
<dbReference type="Proteomes" id="UP000182771">
    <property type="component" value="Unassembled WGS sequence"/>
</dbReference>
<gene>
    <name evidence="1" type="ORF">SAMN05444420_105170</name>
</gene>
<evidence type="ECO:0000313" key="1">
    <source>
        <dbReference type="EMBL" id="SDW93740.1"/>
    </source>
</evidence>
<proteinExistence type="predicted"/>
<name>A0A1H2XLQ9_9FLAO</name>
<keyword evidence="2" id="KW-1185">Reference proteome</keyword>